<evidence type="ECO:0000259" key="1">
    <source>
        <dbReference type="SMART" id="SM00829"/>
    </source>
</evidence>
<dbReference type="EMBL" id="FZOD01000051">
    <property type="protein sequence ID" value="SNT49768.1"/>
    <property type="molecule type" value="Genomic_DNA"/>
</dbReference>
<accession>A0A239N6F5</accession>
<name>A0A239N6F5_9ACTN</name>
<dbReference type="InterPro" id="IPR011032">
    <property type="entry name" value="GroES-like_sf"/>
</dbReference>
<keyword evidence="3" id="KW-1185">Reference proteome</keyword>
<dbReference type="GO" id="GO:0016491">
    <property type="term" value="F:oxidoreductase activity"/>
    <property type="evidence" value="ECO:0007669"/>
    <property type="project" value="InterPro"/>
</dbReference>
<dbReference type="Proteomes" id="UP000198282">
    <property type="component" value="Unassembled WGS sequence"/>
</dbReference>
<dbReference type="AlphaFoldDB" id="A0A239N6F5"/>
<protein>
    <submittedName>
        <fullName evidence="2">NADPH:quinone reductase</fullName>
    </submittedName>
</protein>
<evidence type="ECO:0000313" key="2">
    <source>
        <dbReference type="EMBL" id="SNT49768.1"/>
    </source>
</evidence>
<dbReference type="SUPFAM" id="SSF51735">
    <property type="entry name" value="NAD(P)-binding Rossmann-fold domains"/>
    <property type="match status" value="1"/>
</dbReference>
<sequence>MMRAVVAKQYGPPEALTIEDVPVPRPGLGQIQVRIRAVAVNPADLRTLSGVLRELTPLTFPHVPGSDFAGTVTEVGPDVTRFTRGDEVFGVGLPRATPAIAAMLSTPPSLTTGAMADYAVFEADTPAIARRPDGLAADHAASLPIPGLTALAVVRAGRFEAGERVLVTGAAGGVGGAVVPLLAAAKVYVIATAIPEDDEYVRDLGATEVIDYRTVDTVAETLRRHPGGVDAMVNLALPGPILVKASDAIRPGGHLLNVAFPSPEPSAFDRADLTVRTVYSAAGPADLDELAAQAMAGFLPATISRRYPLEEAARAYADLVHTHVRGKILVMADATE</sequence>
<dbReference type="Gene3D" id="3.90.180.10">
    <property type="entry name" value="Medium-chain alcohol dehydrogenases, catalytic domain"/>
    <property type="match status" value="1"/>
</dbReference>
<dbReference type="Gene3D" id="3.40.50.720">
    <property type="entry name" value="NAD(P)-binding Rossmann-like Domain"/>
    <property type="match status" value="1"/>
</dbReference>
<organism evidence="2 3">
    <name type="scientific">Streptosporangium subroseum</name>
    <dbReference type="NCBI Taxonomy" id="106412"/>
    <lineage>
        <taxon>Bacteria</taxon>
        <taxon>Bacillati</taxon>
        <taxon>Actinomycetota</taxon>
        <taxon>Actinomycetes</taxon>
        <taxon>Streptosporangiales</taxon>
        <taxon>Streptosporangiaceae</taxon>
        <taxon>Streptosporangium</taxon>
    </lineage>
</organism>
<reference evidence="2 3" key="1">
    <citation type="submission" date="2017-06" db="EMBL/GenBank/DDBJ databases">
        <authorList>
            <person name="Kim H.J."/>
            <person name="Triplett B.A."/>
        </authorList>
    </citation>
    <scope>NUCLEOTIDE SEQUENCE [LARGE SCALE GENOMIC DNA]</scope>
    <source>
        <strain evidence="2 3">CGMCC 4.2132</strain>
    </source>
</reference>
<proteinExistence type="predicted"/>
<dbReference type="Pfam" id="PF13602">
    <property type="entry name" value="ADH_zinc_N_2"/>
    <property type="match status" value="1"/>
</dbReference>
<dbReference type="InterPro" id="IPR020843">
    <property type="entry name" value="ER"/>
</dbReference>
<dbReference type="InterPro" id="IPR052733">
    <property type="entry name" value="Chloroplast_QOR"/>
</dbReference>
<gene>
    <name evidence="2" type="ORF">SAMN05216276_105132</name>
</gene>
<dbReference type="Pfam" id="PF08240">
    <property type="entry name" value="ADH_N"/>
    <property type="match status" value="1"/>
</dbReference>
<feature type="domain" description="Enoyl reductase (ER)" evidence="1">
    <location>
        <begin position="11"/>
        <end position="330"/>
    </location>
</feature>
<evidence type="ECO:0000313" key="3">
    <source>
        <dbReference type="Proteomes" id="UP000198282"/>
    </source>
</evidence>
<dbReference type="SUPFAM" id="SSF50129">
    <property type="entry name" value="GroES-like"/>
    <property type="match status" value="1"/>
</dbReference>
<dbReference type="CDD" id="cd05289">
    <property type="entry name" value="MDR_like_2"/>
    <property type="match status" value="1"/>
</dbReference>
<dbReference type="PANTHER" id="PTHR44013:SF1">
    <property type="entry name" value="ZINC-TYPE ALCOHOL DEHYDROGENASE-LIKE PROTEIN C16A3.02C"/>
    <property type="match status" value="1"/>
</dbReference>
<dbReference type="InterPro" id="IPR036291">
    <property type="entry name" value="NAD(P)-bd_dom_sf"/>
</dbReference>
<dbReference type="InterPro" id="IPR013154">
    <property type="entry name" value="ADH-like_N"/>
</dbReference>
<dbReference type="PANTHER" id="PTHR44013">
    <property type="entry name" value="ZINC-TYPE ALCOHOL DEHYDROGENASE-LIKE PROTEIN C16A3.02C"/>
    <property type="match status" value="1"/>
</dbReference>
<dbReference type="SMART" id="SM00829">
    <property type="entry name" value="PKS_ER"/>
    <property type="match status" value="1"/>
</dbReference>
<dbReference type="RefSeq" id="WP_245878745.1">
    <property type="nucleotide sequence ID" value="NZ_FZOD01000051.1"/>
</dbReference>